<gene>
    <name evidence="2" type="ORF">ACFOEJ_15560</name>
</gene>
<feature type="transmembrane region" description="Helical" evidence="1">
    <location>
        <begin position="186"/>
        <end position="207"/>
    </location>
</feature>
<feature type="transmembrane region" description="Helical" evidence="1">
    <location>
        <begin position="107"/>
        <end position="129"/>
    </location>
</feature>
<dbReference type="RefSeq" id="WP_205854591.1">
    <property type="nucleotide sequence ID" value="NZ_JBHRUJ010000017.1"/>
</dbReference>
<protein>
    <submittedName>
        <fullName evidence="2">Uncharacterized protein</fullName>
    </submittedName>
</protein>
<evidence type="ECO:0000313" key="3">
    <source>
        <dbReference type="Proteomes" id="UP001595625"/>
    </source>
</evidence>
<keyword evidence="3" id="KW-1185">Reference proteome</keyword>
<keyword evidence="1" id="KW-1133">Transmembrane helix</keyword>
<keyword evidence="1" id="KW-0472">Membrane</keyword>
<dbReference type="EMBL" id="JBHRUJ010000017">
    <property type="protein sequence ID" value="MFC3212506.1"/>
    <property type="molecule type" value="Genomic_DNA"/>
</dbReference>
<feature type="transmembrane region" description="Helical" evidence="1">
    <location>
        <begin position="135"/>
        <end position="152"/>
    </location>
</feature>
<name>A0ABV7KSV6_PLAOK</name>
<reference evidence="3" key="1">
    <citation type="journal article" date="2019" name="Int. J. Syst. Evol. Microbiol.">
        <title>The Global Catalogue of Microorganisms (GCM) 10K type strain sequencing project: providing services to taxonomists for standard genome sequencing and annotation.</title>
        <authorList>
            <consortium name="The Broad Institute Genomics Platform"/>
            <consortium name="The Broad Institute Genome Sequencing Center for Infectious Disease"/>
            <person name="Wu L."/>
            <person name="Ma J."/>
        </authorList>
    </citation>
    <scope>NUCLEOTIDE SEQUENCE [LARGE SCALE GENOMIC DNA]</scope>
    <source>
        <strain evidence="3">CCM 320</strain>
    </source>
</reference>
<sequence length="219" mass="24412">MAIISKLTIILIIAISFALAFLAFYLLSNLPKEQRKQQISEITSQLINFVLFLWLAKILLNLPLFVQDPLAVLAYPSNSEAFYLAALFTGILIYVKAKQGKLAGGRLAHTFLQIFLAASFVYEFIQLAWRENPFSLPYLVVFGLLLALFHGLQGRMDPLNQISIVLAAAAAGFFTIHFMLPYLSVFGYIVEPWFLALFLAACFGLLVTGSSDRPDPDLN</sequence>
<feature type="transmembrane region" description="Helical" evidence="1">
    <location>
        <begin position="6"/>
        <end position="26"/>
    </location>
</feature>
<comment type="caution">
    <text evidence="2">The sequence shown here is derived from an EMBL/GenBank/DDBJ whole genome shotgun (WGS) entry which is preliminary data.</text>
</comment>
<feature type="transmembrane region" description="Helical" evidence="1">
    <location>
        <begin position="72"/>
        <end position="95"/>
    </location>
</feature>
<evidence type="ECO:0000256" key="1">
    <source>
        <dbReference type="SAM" id="Phobius"/>
    </source>
</evidence>
<organism evidence="2 3">
    <name type="scientific">Planomicrobium okeanokoites</name>
    <name type="common">Planococcus okeanokoites</name>
    <name type="synonym">Flavobacterium okeanokoites</name>
    <dbReference type="NCBI Taxonomy" id="244"/>
    <lineage>
        <taxon>Bacteria</taxon>
        <taxon>Bacillati</taxon>
        <taxon>Bacillota</taxon>
        <taxon>Bacilli</taxon>
        <taxon>Bacillales</taxon>
        <taxon>Caryophanaceae</taxon>
        <taxon>Planomicrobium</taxon>
    </lineage>
</organism>
<dbReference type="Proteomes" id="UP001595625">
    <property type="component" value="Unassembled WGS sequence"/>
</dbReference>
<accession>A0ABV7KSV6</accession>
<feature type="transmembrane region" description="Helical" evidence="1">
    <location>
        <begin position="46"/>
        <end position="66"/>
    </location>
</feature>
<feature type="transmembrane region" description="Helical" evidence="1">
    <location>
        <begin position="159"/>
        <end position="180"/>
    </location>
</feature>
<proteinExistence type="predicted"/>
<evidence type="ECO:0000313" key="2">
    <source>
        <dbReference type="EMBL" id="MFC3212506.1"/>
    </source>
</evidence>
<keyword evidence="1" id="KW-0812">Transmembrane</keyword>